<evidence type="ECO:0000313" key="1">
    <source>
        <dbReference type="EMBL" id="CAK9055471.1"/>
    </source>
</evidence>
<organism evidence="1 3">
    <name type="scientific">Durusdinium trenchii</name>
    <dbReference type="NCBI Taxonomy" id="1381693"/>
    <lineage>
        <taxon>Eukaryota</taxon>
        <taxon>Sar</taxon>
        <taxon>Alveolata</taxon>
        <taxon>Dinophyceae</taxon>
        <taxon>Suessiales</taxon>
        <taxon>Symbiodiniaceae</taxon>
        <taxon>Durusdinium</taxon>
    </lineage>
</organism>
<gene>
    <name evidence="1" type="ORF">SCF082_LOCUS29980</name>
    <name evidence="2" type="ORF">SCF082_LOCUS29992</name>
</gene>
<dbReference type="EMBL" id="CAXAMM010024514">
    <property type="protein sequence ID" value="CAK9055503.1"/>
    <property type="molecule type" value="Genomic_DNA"/>
</dbReference>
<evidence type="ECO:0000313" key="3">
    <source>
        <dbReference type="Proteomes" id="UP001642464"/>
    </source>
</evidence>
<keyword evidence="3" id="KW-1185">Reference proteome</keyword>
<dbReference type="Proteomes" id="UP001642464">
    <property type="component" value="Unassembled WGS sequence"/>
</dbReference>
<comment type="caution">
    <text evidence="1">The sequence shown here is derived from an EMBL/GenBank/DDBJ whole genome shotgun (WGS) entry which is preliminary data.</text>
</comment>
<protein>
    <submittedName>
        <fullName evidence="1">Mitochondrial</fullName>
    </submittedName>
</protein>
<name>A0ABP0MVE4_9DINO</name>
<evidence type="ECO:0000313" key="2">
    <source>
        <dbReference type="EMBL" id="CAK9055503.1"/>
    </source>
</evidence>
<dbReference type="EMBL" id="CAXAMM010024492">
    <property type="protein sequence ID" value="CAK9055471.1"/>
    <property type="molecule type" value="Genomic_DNA"/>
</dbReference>
<reference evidence="1 3" key="1">
    <citation type="submission" date="2024-02" db="EMBL/GenBank/DDBJ databases">
        <authorList>
            <person name="Chen Y."/>
            <person name="Shah S."/>
            <person name="Dougan E. K."/>
            <person name="Thang M."/>
            <person name="Chan C."/>
        </authorList>
    </citation>
    <scope>NUCLEOTIDE SEQUENCE [LARGE SCALE GENOMIC DNA]</scope>
</reference>
<proteinExistence type="predicted"/>
<accession>A0ABP0MVE4</accession>
<sequence length="82" mass="9013">MIVITSEDGDVSWYSTDFAKGIADTSQCSVNHSQAVYCCEYFKEVPLIVTTDTGGVTLSLRFSLPRMAVVRMGRSVFSGHRS</sequence>